<feature type="region of interest" description="Disordered" evidence="6">
    <location>
        <begin position="209"/>
        <end position="264"/>
    </location>
</feature>
<organism evidence="8">
    <name type="scientific">Brachypodium distachyon</name>
    <name type="common">Purple false brome</name>
    <name type="synonym">Trachynia distachya</name>
    <dbReference type="NCBI Taxonomy" id="15368"/>
    <lineage>
        <taxon>Eukaryota</taxon>
        <taxon>Viridiplantae</taxon>
        <taxon>Streptophyta</taxon>
        <taxon>Embryophyta</taxon>
        <taxon>Tracheophyta</taxon>
        <taxon>Spermatophyta</taxon>
        <taxon>Magnoliopsida</taxon>
        <taxon>Liliopsida</taxon>
        <taxon>Poales</taxon>
        <taxon>Poaceae</taxon>
        <taxon>BOP clade</taxon>
        <taxon>Pooideae</taxon>
        <taxon>Stipodae</taxon>
        <taxon>Brachypodieae</taxon>
        <taxon>Brachypodium</taxon>
    </lineage>
</organism>
<dbReference type="Pfam" id="PF02365">
    <property type="entry name" value="NAM"/>
    <property type="match status" value="1"/>
</dbReference>
<protein>
    <recommendedName>
        <fullName evidence="7">NAC domain-containing protein</fullName>
    </recommendedName>
</protein>
<dbReference type="GO" id="GO:0006355">
    <property type="term" value="P:regulation of DNA-templated transcription"/>
    <property type="evidence" value="ECO:0007669"/>
    <property type="project" value="InterPro"/>
</dbReference>
<dbReference type="AlphaFoldDB" id="A0A0Q3ETJ2"/>
<reference evidence="8 9" key="1">
    <citation type="journal article" date="2010" name="Nature">
        <title>Genome sequencing and analysis of the model grass Brachypodium distachyon.</title>
        <authorList>
            <consortium name="International Brachypodium Initiative"/>
        </authorList>
    </citation>
    <scope>NUCLEOTIDE SEQUENCE [LARGE SCALE GENOMIC DNA]</scope>
    <source>
        <strain evidence="8 9">Bd21</strain>
    </source>
</reference>
<dbReference type="PANTHER" id="PTHR31989">
    <property type="entry name" value="NAC DOMAIN-CONTAINING PROTEIN 82-RELATED"/>
    <property type="match status" value="1"/>
</dbReference>
<evidence type="ECO:0000256" key="6">
    <source>
        <dbReference type="SAM" id="MobiDB-lite"/>
    </source>
</evidence>
<feature type="compositionally biased region" description="Basic and acidic residues" evidence="6">
    <location>
        <begin position="215"/>
        <end position="227"/>
    </location>
</feature>
<dbReference type="InParanoid" id="A0A0Q3ETJ2"/>
<keyword evidence="5" id="KW-0539">Nucleus</keyword>
<feature type="domain" description="NAC" evidence="7">
    <location>
        <begin position="56"/>
        <end position="203"/>
    </location>
</feature>
<reference evidence="8" key="2">
    <citation type="submission" date="2017-06" db="EMBL/GenBank/DDBJ databases">
        <title>WGS assembly of Brachypodium distachyon.</title>
        <authorList>
            <consortium name="The International Brachypodium Initiative"/>
            <person name="Lucas S."/>
            <person name="Harmon-Smith M."/>
            <person name="Lail K."/>
            <person name="Tice H."/>
            <person name="Grimwood J."/>
            <person name="Bruce D."/>
            <person name="Barry K."/>
            <person name="Shu S."/>
            <person name="Lindquist E."/>
            <person name="Wang M."/>
            <person name="Pitluck S."/>
            <person name="Vogel J.P."/>
            <person name="Garvin D.F."/>
            <person name="Mockler T.C."/>
            <person name="Schmutz J."/>
            <person name="Rokhsar D."/>
            <person name="Bevan M.W."/>
        </authorList>
    </citation>
    <scope>NUCLEOTIDE SEQUENCE</scope>
    <source>
        <strain evidence="8">Bd21</strain>
    </source>
</reference>
<dbReference type="SUPFAM" id="SSF101941">
    <property type="entry name" value="NAC domain"/>
    <property type="match status" value="1"/>
</dbReference>
<dbReference type="Proteomes" id="UP000008810">
    <property type="component" value="Chromosome 4"/>
</dbReference>
<dbReference type="InterPro" id="IPR036093">
    <property type="entry name" value="NAC_dom_sf"/>
</dbReference>
<sequence length="489" mass="55515">MVHLEELHHQVAGAGGHDEHQEQQQQLIVAVVDGGGEEEKKKKEKEKHEVVPQLRFPPGFRFVPSDLELMDVFLRGKIDGRKLPLEVVFFEVPILNWEPDKLVEARKAYGTDRWYFFTKWEQSTTNKAGEPRRKLHDVDATWKATGSRTTVRRGSGPAGVVVGTKKLLTYHVGGDVGNWSMHEYLLDGTDQMDQFVLCTIQEKVHCNGKRRKRPAKELLPKRKKEEAAASGSSQSQSQSQQQPEQEETTAYYSDPLPPPLSEHGQYYDQYHLAALQEEDEDEEFPMELEPLLPLLEHRQYYHPQASLQEEHAVAFGADPLEGYLDGDHHDYPLVDVATEEEDTLAYNGFGALEPPLMMPQDQHGYQALLLEEMNIEYYMQQLDRNQGQQSMWGQNQISSQVNEYTCWHGHHLYQQSAAQKTGTLEDMFGCPDTVLQEQEPLSHEAPSGDDTRGDLVFLVNGNNGGKDARMASHVCQHGGEGQHKSTMDM</sequence>
<evidence type="ECO:0000256" key="3">
    <source>
        <dbReference type="ARBA" id="ARBA00023125"/>
    </source>
</evidence>
<keyword evidence="3" id="KW-0238">DNA-binding</keyword>
<feature type="compositionally biased region" description="Low complexity" evidence="6">
    <location>
        <begin position="228"/>
        <end position="243"/>
    </location>
</feature>
<keyword evidence="2" id="KW-0805">Transcription regulation</keyword>
<proteinExistence type="predicted"/>
<evidence type="ECO:0000256" key="1">
    <source>
        <dbReference type="ARBA" id="ARBA00004123"/>
    </source>
</evidence>
<dbReference type="EnsemblPlants" id="KQJ89588">
    <property type="protein sequence ID" value="KQJ89588"/>
    <property type="gene ID" value="BRADI_4g26605v3"/>
</dbReference>
<dbReference type="GO" id="GO:0003677">
    <property type="term" value="F:DNA binding"/>
    <property type="evidence" value="ECO:0007669"/>
    <property type="project" value="UniProtKB-KW"/>
</dbReference>
<feature type="non-terminal residue" evidence="8">
    <location>
        <position position="489"/>
    </location>
</feature>
<dbReference type="InterPro" id="IPR003441">
    <property type="entry name" value="NAC-dom"/>
</dbReference>
<keyword evidence="4" id="KW-0804">Transcription</keyword>
<dbReference type="Gramene" id="KQJ89588">
    <property type="protein sequence ID" value="KQJ89588"/>
    <property type="gene ID" value="BRADI_4g26605v3"/>
</dbReference>
<keyword evidence="10" id="KW-1185">Reference proteome</keyword>
<dbReference type="PROSITE" id="PS51005">
    <property type="entry name" value="NAC"/>
    <property type="match status" value="1"/>
</dbReference>
<evidence type="ECO:0000259" key="7">
    <source>
        <dbReference type="PROSITE" id="PS51005"/>
    </source>
</evidence>
<accession>A0A0Q3ETJ2</accession>
<dbReference type="EMBL" id="CM000883">
    <property type="protein sequence ID" value="KQJ89588.1"/>
    <property type="molecule type" value="Genomic_DNA"/>
</dbReference>
<reference evidence="9" key="3">
    <citation type="submission" date="2018-08" db="UniProtKB">
        <authorList>
            <consortium name="EnsemblPlants"/>
        </authorList>
    </citation>
    <scope>IDENTIFICATION</scope>
    <source>
        <strain evidence="9">cv. Bd21</strain>
    </source>
</reference>
<evidence type="ECO:0000313" key="10">
    <source>
        <dbReference type="Proteomes" id="UP000008810"/>
    </source>
</evidence>
<gene>
    <name evidence="8" type="ORF">BRADI_4g26605v3</name>
</gene>
<evidence type="ECO:0000256" key="4">
    <source>
        <dbReference type="ARBA" id="ARBA00023163"/>
    </source>
</evidence>
<comment type="subcellular location">
    <subcellularLocation>
        <location evidence="1">Nucleus</location>
    </subcellularLocation>
</comment>
<evidence type="ECO:0000256" key="5">
    <source>
        <dbReference type="ARBA" id="ARBA00023242"/>
    </source>
</evidence>
<evidence type="ECO:0000256" key="2">
    <source>
        <dbReference type="ARBA" id="ARBA00023015"/>
    </source>
</evidence>
<dbReference type="OrthoDB" id="692749at2759"/>
<name>A0A0Q3ETJ2_BRADI</name>
<evidence type="ECO:0000313" key="8">
    <source>
        <dbReference type="EMBL" id="KQJ89588.1"/>
    </source>
</evidence>
<dbReference type="GO" id="GO:0005634">
    <property type="term" value="C:nucleus"/>
    <property type="evidence" value="ECO:0007669"/>
    <property type="project" value="UniProtKB-SubCell"/>
</dbReference>
<dbReference type="Gene3D" id="2.170.150.80">
    <property type="entry name" value="NAC domain"/>
    <property type="match status" value="1"/>
</dbReference>
<evidence type="ECO:0000313" key="9">
    <source>
        <dbReference type="EnsemblPlants" id="KQJ89588"/>
    </source>
</evidence>